<dbReference type="EMBL" id="CAVLGL010000093">
    <property type="protein sequence ID" value="CAK1596680.1"/>
    <property type="molecule type" value="Genomic_DNA"/>
</dbReference>
<evidence type="ECO:0000313" key="3">
    <source>
        <dbReference type="Proteomes" id="UP001314205"/>
    </source>
</evidence>
<protein>
    <recommendedName>
        <fullName evidence="1">Reverse transcriptase domain-containing protein</fullName>
    </recommendedName>
</protein>
<reference evidence="2 3" key="1">
    <citation type="submission" date="2023-11" db="EMBL/GenBank/DDBJ databases">
        <authorList>
            <person name="Hedman E."/>
            <person name="Englund M."/>
            <person name="Stromberg M."/>
            <person name="Nyberg Akerstrom W."/>
            <person name="Nylinder S."/>
            <person name="Jareborg N."/>
            <person name="Kallberg Y."/>
            <person name="Kronander E."/>
        </authorList>
    </citation>
    <scope>NUCLEOTIDE SEQUENCE [LARGE SCALE GENOMIC DNA]</scope>
</reference>
<dbReference type="PROSITE" id="PS50878">
    <property type="entry name" value="RT_POL"/>
    <property type="match status" value="1"/>
</dbReference>
<dbReference type="Pfam" id="PF14529">
    <property type="entry name" value="Exo_endo_phos_2"/>
    <property type="match status" value="1"/>
</dbReference>
<dbReference type="CDD" id="cd01650">
    <property type="entry name" value="RT_nLTR_like"/>
    <property type="match status" value="1"/>
</dbReference>
<gene>
    <name evidence="2" type="ORF">PARMNEM_LOCUS15996</name>
</gene>
<dbReference type="Gene3D" id="3.60.10.10">
    <property type="entry name" value="Endonuclease/exonuclease/phosphatase"/>
    <property type="match status" value="1"/>
</dbReference>
<dbReference type="AlphaFoldDB" id="A0AAV1LP86"/>
<dbReference type="Proteomes" id="UP001314205">
    <property type="component" value="Unassembled WGS sequence"/>
</dbReference>
<feature type="domain" description="Reverse transcriptase" evidence="1">
    <location>
        <begin position="448"/>
        <end position="701"/>
    </location>
</feature>
<dbReference type="InterPro" id="IPR000477">
    <property type="entry name" value="RT_dom"/>
</dbReference>
<dbReference type="InterPro" id="IPR005135">
    <property type="entry name" value="Endo/exonuclease/phosphatase"/>
</dbReference>
<keyword evidence="3" id="KW-1185">Reference proteome</keyword>
<dbReference type="SUPFAM" id="SSF56672">
    <property type="entry name" value="DNA/RNA polymerases"/>
    <property type="match status" value="1"/>
</dbReference>
<accession>A0AAV1LP86</accession>
<dbReference type="GO" id="GO:0071897">
    <property type="term" value="P:DNA biosynthetic process"/>
    <property type="evidence" value="ECO:0007669"/>
    <property type="project" value="UniProtKB-ARBA"/>
</dbReference>
<dbReference type="Pfam" id="PF00078">
    <property type="entry name" value="RVT_1"/>
    <property type="match status" value="1"/>
</dbReference>
<dbReference type="GO" id="GO:0003824">
    <property type="term" value="F:catalytic activity"/>
    <property type="evidence" value="ECO:0007669"/>
    <property type="project" value="InterPro"/>
</dbReference>
<evidence type="ECO:0000313" key="2">
    <source>
        <dbReference type="EMBL" id="CAK1596680.1"/>
    </source>
</evidence>
<organism evidence="2 3">
    <name type="scientific">Parnassius mnemosyne</name>
    <name type="common">clouded apollo</name>
    <dbReference type="NCBI Taxonomy" id="213953"/>
    <lineage>
        <taxon>Eukaryota</taxon>
        <taxon>Metazoa</taxon>
        <taxon>Ecdysozoa</taxon>
        <taxon>Arthropoda</taxon>
        <taxon>Hexapoda</taxon>
        <taxon>Insecta</taxon>
        <taxon>Pterygota</taxon>
        <taxon>Neoptera</taxon>
        <taxon>Endopterygota</taxon>
        <taxon>Lepidoptera</taxon>
        <taxon>Glossata</taxon>
        <taxon>Ditrysia</taxon>
        <taxon>Papilionoidea</taxon>
        <taxon>Papilionidae</taxon>
        <taxon>Parnassiinae</taxon>
        <taxon>Parnassini</taxon>
        <taxon>Parnassius</taxon>
        <taxon>Driopa</taxon>
    </lineage>
</organism>
<evidence type="ECO:0000259" key="1">
    <source>
        <dbReference type="PROSITE" id="PS50878"/>
    </source>
</evidence>
<dbReference type="PANTHER" id="PTHR19446">
    <property type="entry name" value="REVERSE TRANSCRIPTASES"/>
    <property type="match status" value="1"/>
</dbReference>
<proteinExistence type="predicted"/>
<name>A0AAV1LP86_9NEOP</name>
<comment type="caution">
    <text evidence="2">The sequence shown here is derived from an EMBL/GenBank/DDBJ whole genome shotgun (WGS) entry which is preliminary data.</text>
</comment>
<dbReference type="InterPro" id="IPR036691">
    <property type="entry name" value="Endo/exonu/phosph_ase_sf"/>
</dbReference>
<sequence>MSSDVQRPVKAAVIVVDPTVQFFINPVTITNNIVACKFKIKSLNIVIINVYLEEGQQIEDDLCKISNYASILNEDHIILGGDINAKSPWWGCNVEDRRGAAVAETLSQLGLHILNTGNIPTFSVYRGERNYTSIVDVTACSSGLLRKISNWKVNPEFVTLSDHRALTFDLNNLSTVRINTERQSTRIYNTGKADWSNFIDTLKQKLTTFNITEETVNIIIDTDPLESLVRLYTTCVQESCEKTIPKLSRKVLRKTPWWTEELSTKKREVIQKRRKIRYANQRRKQIVIQEYILAKTEYKDLLTETMTTSWKNFCARQDKESVWQGIYRVIRKSGKAPEDTLLRTTSQSCILTPGESAQLLADTFYPTDEITTDEHDHVEMRNISVTIRKELCDKLHQDNLIPFTTTEIENVFNSMSPKKSPGEDGLTADICEKSYIAAPKVLIAIYNKCLSLGYFPQTWKGAVIKIIPKPNKENYTLPKSYRPIGLLPVFGKVLEKMFVNRMSWQLGRENKMSNRQYGFVAQRGTEDALYDAMEIIKKGIKDKEIVVIVSIDIEGAFDNAWWPAIIKELNNKNLDKTIQRLISSYLSERHIKLRYAGTEIIKETNKGCIQGSICGPLLWNLQLDSLLQEIEDLRIHIQAYADDIILIAKGKTAKDIETELNPALNCILNWSKNRKMKIAAHKTEAIITTKKTKYDIPKIVLGDAEIKYGQSDYIRTYN</sequence>
<dbReference type="SUPFAM" id="SSF56219">
    <property type="entry name" value="DNase I-like"/>
    <property type="match status" value="1"/>
</dbReference>
<dbReference type="InterPro" id="IPR043502">
    <property type="entry name" value="DNA/RNA_pol_sf"/>
</dbReference>